<dbReference type="OrthoDB" id="536211at2759"/>
<dbReference type="NCBIfam" id="TIGR02232">
    <property type="entry name" value="myxo_disulf_rpt"/>
    <property type="match status" value="1"/>
</dbReference>
<dbReference type="SMART" id="SM00004">
    <property type="entry name" value="NL"/>
    <property type="match status" value="2"/>
</dbReference>
<dbReference type="InterPro" id="IPR011936">
    <property type="entry name" value="Myxo_disulph_rpt"/>
</dbReference>
<sequence>MMCIRLLVVVLVIMNTWLLNSAQSDHVQRYKRALARKADRIQASLANEKCRSASWIRQSRSAARQHPLGASSRRHTRPTDFNHGIYACPGGCISDTKRNTDAQILQSGAHSLWSIGKANPEGETPWGDSQRSRTETPGVKEAELPHLNKEARSSGVEGGSGRGETAETSDSPKNPHKTPQHRESLWLPNDGQPRRVRTSRSLAEPLGEEKLEDTLEDTAVSHGSYAKVQPADYSAESEDYSGEQEGIVSPARESWGSGTQDVPPKWMTSMYFKGQKEQLKAWPEGGAELPRAQFSAELWVKPEGGQSNPAIIAGVFDNCSHSMSEKGWSVGIRTVDPTGRRDARFFFTLRTDRSPKTTTIMGHQRYLPNTWTHLVASYSGRKMALYVDGAKVGESRAQSGDLYSSFMGTCRVLLLGGDQSERGHNFRGQIAGVVLWGRPRSQEGLSKGYFQSDQEEPVVALRGDFSGADRLWTPYKDSGHPTLEVVPVPNRALVSPFQPPPCGLTVCDNTDVVLSYNEHWELRTGKTVRYRVVNVCEDDGGHPTVSPGQIQLQHQALTEAFRPYNITWELSVHAVRNSSLRQRFVLSNCQTGKIGNRYCDPECDHPLTGHDGGDCLHLGPCYNWKRRDGVCHPECNSVRYDFDDGDCCDPEVTDVAKTCFDPESLDRAYISVKELKDLLQLGSTDTLNVFFANNSVREELAGAATWPWAKEALSHQGGMVLNPSYFGTVGHNNTMIHEMGHILGLYHVFKGVSERESCDDPCREIAPSMETGDLCADTAPTPKSKACRDPDPINDTCGPSLFHGTPYDNYMSYTDDSCTNNFTPNQVARMHCYVDLVYRNWVRGKKPTPIPLSPMVIGQSSESVTVHWLPPVSGALHQREGVVYCRDCEEDGMFHQYAHEATSPRACDSSGYWTPEEAVGPPDVYQPCEPSLQAWSPELHLYDTNVTSPCPKSEGCVLVLRFRHPVVPDSLTIWVTYISTDPGVLGHVDADTQAIANVVFLTDTGESLNTGPQHAFCDVPLTLRPHTHKKVTGVKISTFDEKMEIDAVLLTSRPHNPLCSGCRPLRYHLHRDPPLPQGPAQQTQLTFTDSDVTVGLQYQYRVQVEAEGTLSELSPPLLHTHGAPYCGDGELQGKEECDDRNLLDGDGCSKKCRKEPGFNCDGQPSMCYVFDGDGVCEEFERGSSVRDCGFFTPLGFSDQWASDASASHQDKSRCPATAVIGEPSLTQLCKSQYLDMNDGLSRYAWFPCTAQSHGYSHHDQEQSVWLKVEFTRPGVAASVIIYLSSDGSWPGEQCRRVVTIQLSDTTGKNHSLGTYELSCQRNPLVVNVTHNLSLPFFLTAAVLLNFSSPLVAVTGIALRTSCHFSAFALTGCVRRPCSMDTCSPPQVEHGTVTCDLGPGTPHCSLLCHQGYTLSVLSGKSLPPKQKKAELECVHGAWDRVLTCHPIDCGFPDQSHIYFASFSCPDGTTFGRKCSFACRAPAKLQGASNWLVCLEDGMWSFPEAYCKIECPEPPVVPNAKLLVPQCEGRGHDVGTICRYKCKPGYYVTGSLSKKPKKKFVKVECLEGGQWEEGGCDPVSCPSPPAKFEGMYSCTKGLEFDSLCTLHCPNFTEKHTIRCSKDGAWTEEFKMCRKLQGSCPLPPDLNLVEYTCDEGHTVGAVCYPTCIVALSDPVVLAGDMTADTLKHWMLPRRVQNIVCTGMMKWHPDPKLVYCIQSCEPFEGDGWCDTINNRAYCQYDGGDCCPSTLSTRKVIQFGADCHQDECTCRDPDAEENQQKTKFLGPGKL</sequence>
<dbReference type="GO" id="GO:0007166">
    <property type="term" value="P:cell surface receptor signaling pathway"/>
    <property type="evidence" value="ECO:0007669"/>
    <property type="project" value="TreeGrafter"/>
</dbReference>
<evidence type="ECO:0000256" key="3">
    <source>
        <dbReference type="ARBA" id="ARBA00022737"/>
    </source>
</evidence>
<feature type="domain" description="Sushi" evidence="9">
    <location>
        <begin position="1446"/>
        <end position="1507"/>
    </location>
</feature>
<dbReference type="Gene3D" id="2.10.70.10">
    <property type="entry name" value="Complement Module, domain 1"/>
    <property type="match status" value="2"/>
</dbReference>
<dbReference type="GO" id="GO:0004222">
    <property type="term" value="F:metalloendopeptidase activity"/>
    <property type="evidence" value="ECO:0007669"/>
    <property type="project" value="TreeGrafter"/>
</dbReference>
<evidence type="ECO:0000256" key="6">
    <source>
        <dbReference type="PROSITE-ProRule" id="PRU00302"/>
    </source>
</evidence>
<dbReference type="SUPFAM" id="SSF57535">
    <property type="entry name" value="Complement control module/SCR domain"/>
    <property type="match status" value="3"/>
</dbReference>
<dbReference type="FunFam" id="3.40.390.10:FF:000026">
    <property type="entry name" value="Pappalysin 1"/>
    <property type="match status" value="1"/>
</dbReference>
<dbReference type="InterPro" id="IPR036116">
    <property type="entry name" value="FN3_sf"/>
</dbReference>
<dbReference type="PANTHER" id="PTHR46130">
    <property type="entry name" value="LAMGL DOMAIN-CONTAINING PROTEIN"/>
    <property type="match status" value="1"/>
</dbReference>
<feature type="signal peptide" evidence="8">
    <location>
        <begin position="1"/>
        <end position="22"/>
    </location>
</feature>
<dbReference type="InterPro" id="IPR035976">
    <property type="entry name" value="Sushi/SCR/CCP_sf"/>
</dbReference>
<feature type="compositionally biased region" description="Basic and acidic residues" evidence="7">
    <location>
        <begin position="130"/>
        <end position="152"/>
    </location>
</feature>
<dbReference type="SUPFAM" id="SSF55486">
    <property type="entry name" value="Metalloproteases ('zincins'), catalytic domain"/>
    <property type="match status" value="1"/>
</dbReference>
<dbReference type="SMART" id="SM00560">
    <property type="entry name" value="LamGL"/>
    <property type="match status" value="1"/>
</dbReference>
<evidence type="ECO:0000256" key="1">
    <source>
        <dbReference type="ARBA" id="ARBA00008721"/>
    </source>
</evidence>
<proteinExistence type="inferred from homology"/>
<dbReference type="GO" id="GO:0006508">
    <property type="term" value="P:proteolysis"/>
    <property type="evidence" value="ECO:0007669"/>
    <property type="project" value="TreeGrafter"/>
</dbReference>
<keyword evidence="5" id="KW-0325">Glycoprotein</keyword>
<evidence type="ECO:0000313" key="11">
    <source>
        <dbReference type="Proteomes" id="UP001152622"/>
    </source>
</evidence>
<keyword evidence="2 8" id="KW-0732">Signal</keyword>
<dbReference type="SMART" id="SM00032">
    <property type="entry name" value="CCP"/>
    <property type="match status" value="4"/>
</dbReference>
<evidence type="ECO:0000256" key="5">
    <source>
        <dbReference type="ARBA" id="ARBA00023180"/>
    </source>
</evidence>
<keyword evidence="4" id="KW-1015">Disulfide bond</keyword>
<dbReference type="CDD" id="cd00033">
    <property type="entry name" value="CCP"/>
    <property type="match status" value="3"/>
</dbReference>
<dbReference type="InterPro" id="IPR006558">
    <property type="entry name" value="LamG-like"/>
</dbReference>
<feature type="domain" description="Sushi" evidence="9">
    <location>
        <begin position="1577"/>
        <end position="1632"/>
    </location>
</feature>
<evidence type="ECO:0000256" key="8">
    <source>
        <dbReference type="SAM" id="SignalP"/>
    </source>
</evidence>
<dbReference type="InterPro" id="IPR024079">
    <property type="entry name" value="MetalloPept_cat_dom_sf"/>
</dbReference>
<gene>
    <name evidence="10" type="ORF">SKAU_G00204230</name>
</gene>
<dbReference type="Gene3D" id="2.60.120.200">
    <property type="match status" value="1"/>
</dbReference>
<evidence type="ECO:0000313" key="10">
    <source>
        <dbReference type="EMBL" id="KAJ8357629.1"/>
    </source>
</evidence>
<dbReference type="PROSITE" id="PS50923">
    <property type="entry name" value="SUSHI"/>
    <property type="match status" value="2"/>
</dbReference>
<dbReference type="PANTHER" id="PTHR46130:SF1">
    <property type="entry name" value="PAPPALYSIN-2"/>
    <property type="match status" value="1"/>
</dbReference>
<dbReference type="InterPro" id="IPR000436">
    <property type="entry name" value="Sushi_SCR_CCP_dom"/>
</dbReference>
<feature type="region of interest" description="Disordered" evidence="7">
    <location>
        <begin position="56"/>
        <end position="81"/>
    </location>
</feature>
<dbReference type="SUPFAM" id="SSF49265">
    <property type="entry name" value="Fibronectin type III"/>
    <property type="match status" value="1"/>
</dbReference>
<dbReference type="InterPro" id="IPR013320">
    <property type="entry name" value="ConA-like_dom_sf"/>
</dbReference>
<feature type="chain" id="PRO_5040259463" description="Sushi domain-containing protein" evidence="8">
    <location>
        <begin position="23"/>
        <end position="1785"/>
    </location>
</feature>
<evidence type="ECO:0000256" key="2">
    <source>
        <dbReference type="ARBA" id="ARBA00022729"/>
    </source>
</evidence>
<dbReference type="Gene3D" id="3.40.390.10">
    <property type="entry name" value="Collagenase (Catalytic Domain)"/>
    <property type="match status" value="1"/>
</dbReference>
<dbReference type="EMBL" id="JAINUF010000006">
    <property type="protein sequence ID" value="KAJ8357629.1"/>
    <property type="molecule type" value="Genomic_DNA"/>
</dbReference>
<keyword evidence="3" id="KW-0677">Repeat</keyword>
<evidence type="ECO:0000256" key="4">
    <source>
        <dbReference type="ARBA" id="ARBA00023157"/>
    </source>
</evidence>
<keyword evidence="6" id="KW-0768">Sushi</keyword>
<dbReference type="InterPro" id="IPR043543">
    <property type="entry name" value="PAPPA/PAPPA2"/>
</dbReference>
<evidence type="ECO:0000256" key="7">
    <source>
        <dbReference type="SAM" id="MobiDB-lite"/>
    </source>
</evidence>
<keyword evidence="11" id="KW-1185">Reference proteome</keyword>
<dbReference type="InterPro" id="IPR000800">
    <property type="entry name" value="Notch_dom"/>
</dbReference>
<dbReference type="Pfam" id="PF00084">
    <property type="entry name" value="Sushi"/>
    <property type="match status" value="2"/>
</dbReference>
<name>A0A9Q1FG43_SYNKA</name>
<dbReference type="Pfam" id="PF25900">
    <property type="entry name" value="PAPPA"/>
    <property type="match status" value="1"/>
</dbReference>
<dbReference type="Pfam" id="PF13385">
    <property type="entry name" value="Laminin_G_3"/>
    <property type="match status" value="1"/>
</dbReference>
<accession>A0A9Q1FG43</accession>
<dbReference type="GO" id="GO:0005615">
    <property type="term" value="C:extracellular space"/>
    <property type="evidence" value="ECO:0007669"/>
    <property type="project" value="TreeGrafter"/>
</dbReference>
<organism evidence="10 11">
    <name type="scientific">Synaphobranchus kaupii</name>
    <name type="common">Kaup's arrowtooth eel</name>
    <dbReference type="NCBI Taxonomy" id="118154"/>
    <lineage>
        <taxon>Eukaryota</taxon>
        <taxon>Metazoa</taxon>
        <taxon>Chordata</taxon>
        <taxon>Craniata</taxon>
        <taxon>Vertebrata</taxon>
        <taxon>Euteleostomi</taxon>
        <taxon>Actinopterygii</taxon>
        <taxon>Neopterygii</taxon>
        <taxon>Teleostei</taxon>
        <taxon>Anguilliformes</taxon>
        <taxon>Synaphobranchidae</taxon>
        <taxon>Synaphobranchus</taxon>
    </lineage>
</organism>
<comment type="caution">
    <text evidence="10">The sequence shown here is derived from an EMBL/GenBank/DDBJ whole genome shotgun (WGS) entry which is preliminary data.</text>
</comment>
<comment type="similarity">
    <text evidence="1">Belongs to the peptidase M43B family.</text>
</comment>
<feature type="region of interest" description="Disordered" evidence="7">
    <location>
        <begin position="114"/>
        <end position="238"/>
    </location>
</feature>
<protein>
    <recommendedName>
        <fullName evidence="9">Sushi domain-containing protein</fullName>
    </recommendedName>
</protein>
<dbReference type="InterPro" id="IPR008754">
    <property type="entry name" value="Peptidase_M43"/>
</dbReference>
<dbReference type="Pfam" id="PF05572">
    <property type="entry name" value="Peptidase_M43"/>
    <property type="match status" value="1"/>
</dbReference>
<dbReference type="SUPFAM" id="SSF49899">
    <property type="entry name" value="Concanavalin A-like lectins/glucanases"/>
    <property type="match status" value="1"/>
</dbReference>
<reference evidence="10" key="1">
    <citation type="journal article" date="2023" name="Science">
        <title>Genome structures resolve the early diversification of teleost fishes.</title>
        <authorList>
            <person name="Parey E."/>
            <person name="Louis A."/>
            <person name="Montfort J."/>
            <person name="Bouchez O."/>
            <person name="Roques C."/>
            <person name="Iampietro C."/>
            <person name="Lluch J."/>
            <person name="Castinel A."/>
            <person name="Donnadieu C."/>
            <person name="Desvignes T."/>
            <person name="Floi Bucao C."/>
            <person name="Jouanno E."/>
            <person name="Wen M."/>
            <person name="Mejri S."/>
            <person name="Dirks R."/>
            <person name="Jansen H."/>
            <person name="Henkel C."/>
            <person name="Chen W.J."/>
            <person name="Zahm M."/>
            <person name="Cabau C."/>
            <person name="Klopp C."/>
            <person name="Thompson A.W."/>
            <person name="Robinson-Rechavi M."/>
            <person name="Braasch I."/>
            <person name="Lecointre G."/>
            <person name="Bobe J."/>
            <person name="Postlethwait J.H."/>
            <person name="Berthelot C."/>
            <person name="Roest Crollius H."/>
            <person name="Guiguen Y."/>
        </authorList>
    </citation>
    <scope>NUCLEOTIDE SEQUENCE</scope>
    <source>
        <strain evidence="10">WJC10195</strain>
    </source>
</reference>
<evidence type="ECO:0000259" key="9">
    <source>
        <dbReference type="PROSITE" id="PS50923"/>
    </source>
</evidence>
<dbReference type="Pfam" id="PF13948">
    <property type="entry name" value="DUF4215"/>
    <property type="match status" value="1"/>
</dbReference>
<comment type="caution">
    <text evidence="6">Lacks conserved residue(s) required for the propagation of feature annotation.</text>
</comment>
<dbReference type="InterPro" id="IPR058897">
    <property type="entry name" value="PAPPA_SD_C"/>
</dbReference>
<dbReference type="Proteomes" id="UP001152622">
    <property type="component" value="Chromosome 6"/>
</dbReference>